<dbReference type="GO" id="GO:0006366">
    <property type="term" value="P:transcription by RNA polymerase II"/>
    <property type="evidence" value="ECO:0007669"/>
    <property type="project" value="EnsemblFungi"/>
</dbReference>
<evidence type="ECO:0008006" key="7">
    <source>
        <dbReference type="Google" id="ProtNLM"/>
    </source>
</evidence>
<feature type="domain" description="RPAP1 C-terminal" evidence="3">
    <location>
        <begin position="295"/>
        <end position="362"/>
    </location>
</feature>
<name>G0V549_NAUCA</name>
<dbReference type="PANTHER" id="PTHR21483">
    <property type="entry name" value="RNA POLYMERASE II-ASSOCIATED PROTEIN 1"/>
    <property type="match status" value="1"/>
</dbReference>
<feature type="compositionally biased region" description="Basic residues" evidence="2">
    <location>
        <begin position="52"/>
        <end position="61"/>
    </location>
</feature>
<dbReference type="GeneID" id="96900073"/>
<feature type="compositionally biased region" description="Low complexity" evidence="2">
    <location>
        <begin position="13"/>
        <end position="39"/>
    </location>
</feature>
<dbReference type="InterPro" id="IPR013930">
    <property type="entry name" value="RPAP1_N"/>
</dbReference>
<feature type="region of interest" description="Disordered" evidence="2">
    <location>
        <begin position="1"/>
        <end position="91"/>
    </location>
</feature>
<dbReference type="RefSeq" id="XP_003672975.1">
    <property type="nucleotide sequence ID" value="XM_003672927.1"/>
</dbReference>
<feature type="domain" description="RPAP1 N-terminal" evidence="4">
    <location>
        <begin position="85"/>
        <end position="129"/>
    </location>
</feature>
<dbReference type="Proteomes" id="UP000001640">
    <property type="component" value="Chromosome 1"/>
</dbReference>
<protein>
    <recommendedName>
        <fullName evidence="7">RNA polymerase II-associated protein RBA50</fullName>
    </recommendedName>
</protein>
<dbReference type="OrthoDB" id="348201at2759"/>
<dbReference type="InParanoid" id="G0V549"/>
<gene>
    <name evidence="5" type="primary">NCAS0A00240</name>
    <name evidence="5" type="ordered locus">NCAS_0A00240</name>
</gene>
<dbReference type="Pfam" id="PF08621">
    <property type="entry name" value="RPAP1_N"/>
    <property type="match status" value="1"/>
</dbReference>
<accession>G0V549</accession>
<feature type="compositionally biased region" description="Acidic residues" evidence="2">
    <location>
        <begin position="195"/>
        <end position="208"/>
    </location>
</feature>
<reference evidence="5 6" key="1">
    <citation type="journal article" date="2011" name="Proc. Natl. Acad. Sci. U.S.A.">
        <title>Evolutionary erosion of yeast sex chromosomes by mating-type switching accidents.</title>
        <authorList>
            <person name="Gordon J.L."/>
            <person name="Armisen D."/>
            <person name="Proux-Wera E."/>
            <person name="Oheigeartaigh S.S."/>
            <person name="Byrne K.P."/>
            <person name="Wolfe K.H."/>
        </authorList>
    </citation>
    <scope>NUCLEOTIDE SEQUENCE [LARGE SCALE GENOMIC DNA]</scope>
    <source>
        <strain evidence="6">ATCC 76901 / BCRC 22586 / CBS 4309 / NBRC 1992 / NRRL Y-12630</strain>
    </source>
</reference>
<feature type="region of interest" description="Disordered" evidence="2">
    <location>
        <begin position="180"/>
        <end position="208"/>
    </location>
</feature>
<dbReference type="HOGENOM" id="CLU_031074_0_0_1"/>
<dbReference type="eggNOG" id="KOG1894">
    <property type="taxonomic scope" value="Eukaryota"/>
</dbReference>
<evidence type="ECO:0000256" key="2">
    <source>
        <dbReference type="SAM" id="MobiDB-lite"/>
    </source>
</evidence>
<keyword evidence="6" id="KW-1185">Reference proteome</keyword>
<evidence type="ECO:0000313" key="5">
    <source>
        <dbReference type="EMBL" id="CCC66585.1"/>
    </source>
</evidence>
<evidence type="ECO:0000259" key="4">
    <source>
        <dbReference type="Pfam" id="PF08621"/>
    </source>
</evidence>
<proteinExistence type="inferred from homology"/>
<dbReference type="InterPro" id="IPR013929">
    <property type="entry name" value="RPAP1_C"/>
</dbReference>
<dbReference type="Pfam" id="PF08620">
    <property type="entry name" value="RPAP1_C"/>
    <property type="match status" value="1"/>
</dbReference>
<evidence type="ECO:0000256" key="1">
    <source>
        <dbReference type="ARBA" id="ARBA00009953"/>
    </source>
</evidence>
<dbReference type="KEGG" id="ncs:NCAS_0A00240"/>
<dbReference type="OMA" id="TQRCIAI"/>
<comment type="similarity">
    <text evidence="1">Belongs to the RPAP1 family.</text>
</comment>
<feature type="compositionally biased region" description="Polar residues" evidence="2">
    <location>
        <begin position="76"/>
        <end position="91"/>
    </location>
</feature>
<dbReference type="PANTHER" id="PTHR21483:SF18">
    <property type="entry name" value="RNA POLYMERASE II-ASSOCIATED PROTEIN 1"/>
    <property type="match status" value="1"/>
</dbReference>
<dbReference type="EMBL" id="HE576752">
    <property type="protein sequence ID" value="CCC66585.1"/>
    <property type="molecule type" value="Genomic_DNA"/>
</dbReference>
<evidence type="ECO:0000259" key="3">
    <source>
        <dbReference type="Pfam" id="PF08620"/>
    </source>
</evidence>
<evidence type="ECO:0000313" key="6">
    <source>
        <dbReference type="Proteomes" id="UP000001640"/>
    </source>
</evidence>
<sequence length="446" mass="50392">MDLLGDIVEKDPSSSTSSANASASTSNQQSSYPSSSATTGFPELYKPSKISSWKHRLKAKKQQQQQQEQRPATRASPRQKTSEAQSIHNENLNTLQNMTDEQIINEQRELLQSLNPKLIKNLLANINKRTEGESSAPLFAEIEGASGTWVGGKNENFKHLPSLSDDQVNKALDIQNLTLEDEDLPTVEAHTEKEQDNDDDDDDDADDVAPLDYQMAQTIDHMSNEELMDDVHFVKQENTTEQLLDINDPNFNEKLHERFFPDLPKDIDKLQWMEPVPDLSEETKQDGIVISDVSQCRFDFKGDLVPPTRSIQSTTHSALHHHSTDPQLAGYTIPELQHLARSNFPSQRCIAIQTLGRILYKLGKQSYYQLIPEVDVETYQEEGNSENVMLKIYSMFWDLIKTCDVILALEVASGAKNLSVKNYAIDALWLWKQGGGDFRIKKTDSK</sequence>
<dbReference type="AlphaFoldDB" id="G0V549"/>
<organism evidence="5 6">
    <name type="scientific">Naumovozyma castellii</name>
    <name type="common">Yeast</name>
    <name type="synonym">Saccharomyces castellii</name>
    <dbReference type="NCBI Taxonomy" id="27288"/>
    <lineage>
        <taxon>Eukaryota</taxon>
        <taxon>Fungi</taxon>
        <taxon>Dikarya</taxon>
        <taxon>Ascomycota</taxon>
        <taxon>Saccharomycotina</taxon>
        <taxon>Saccharomycetes</taxon>
        <taxon>Saccharomycetales</taxon>
        <taxon>Saccharomycetaceae</taxon>
        <taxon>Naumovozyma</taxon>
    </lineage>
</organism>
<reference key="2">
    <citation type="submission" date="2011-08" db="EMBL/GenBank/DDBJ databases">
        <title>Genome sequence of Naumovozyma castellii.</title>
        <authorList>
            <person name="Gordon J.L."/>
            <person name="Armisen D."/>
            <person name="Proux-Wera E."/>
            <person name="OhEigeartaigh S.S."/>
            <person name="Byrne K.P."/>
            <person name="Wolfe K.H."/>
        </authorList>
    </citation>
    <scope>NUCLEOTIDE SEQUENCE</scope>
    <source>
        <strain>Type strain:CBS 4309</strain>
    </source>
</reference>
<dbReference type="InterPro" id="IPR039913">
    <property type="entry name" value="RPAP1/Rba50"/>
</dbReference>
<dbReference type="FunCoup" id="G0V549">
    <property type="interactions" value="206"/>
</dbReference>